<reference evidence="2" key="1">
    <citation type="journal article" date="2020" name="Fungal Divers.">
        <title>Resolving the Mortierellaceae phylogeny through synthesis of multi-gene phylogenetics and phylogenomics.</title>
        <authorList>
            <person name="Vandepol N."/>
            <person name="Liber J."/>
            <person name="Desiro A."/>
            <person name="Na H."/>
            <person name="Kennedy M."/>
            <person name="Barry K."/>
            <person name="Grigoriev I.V."/>
            <person name="Miller A.N."/>
            <person name="O'Donnell K."/>
            <person name="Stajich J.E."/>
            <person name="Bonito G."/>
        </authorList>
    </citation>
    <scope>NUCLEOTIDE SEQUENCE</scope>
    <source>
        <strain evidence="2">NRRL 2769</strain>
    </source>
</reference>
<gene>
    <name evidence="2" type="ORF">BGZ80_009234</name>
</gene>
<dbReference type="InterPro" id="IPR032675">
    <property type="entry name" value="LRR_dom_sf"/>
</dbReference>
<evidence type="ECO:0000313" key="3">
    <source>
        <dbReference type="Proteomes" id="UP000703661"/>
    </source>
</evidence>
<evidence type="ECO:0000313" key="2">
    <source>
        <dbReference type="EMBL" id="KAG0016427.1"/>
    </source>
</evidence>
<evidence type="ECO:0008006" key="4">
    <source>
        <dbReference type="Google" id="ProtNLM"/>
    </source>
</evidence>
<dbReference type="Gene3D" id="3.80.10.10">
    <property type="entry name" value="Ribonuclease Inhibitor"/>
    <property type="match status" value="1"/>
</dbReference>
<dbReference type="SUPFAM" id="SSF52047">
    <property type="entry name" value="RNI-like"/>
    <property type="match status" value="1"/>
</dbReference>
<dbReference type="AlphaFoldDB" id="A0A9P6MWM9"/>
<proteinExistence type="predicted"/>
<dbReference type="PANTHER" id="PTHR38926">
    <property type="entry name" value="F-BOX DOMAIN CONTAINING PROTEIN, EXPRESSED"/>
    <property type="match status" value="1"/>
</dbReference>
<dbReference type="Proteomes" id="UP000703661">
    <property type="component" value="Unassembled WGS sequence"/>
</dbReference>
<comment type="caution">
    <text evidence="2">The sequence shown here is derived from an EMBL/GenBank/DDBJ whole genome shotgun (WGS) entry which is preliminary data.</text>
</comment>
<name>A0A9P6MWM9_9FUNG</name>
<keyword evidence="3" id="KW-1185">Reference proteome</keyword>
<feature type="compositionally biased region" description="Acidic residues" evidence="1">
    <location>
        <begin position="307"/>
        <end position="331"/>
    </location>
</feature>
<sequence>MPINFALDFFKAHPTLQDISFEFDTITPELIATLDKSHLPALKPFGLIGGDDIKDDASVQQLIHACARLESLEISTEHFMDYREEPNVDLYQERKTIMENMPTTRLRYLYIDLHCASQEAVTLFPLLRKSPLLQDLHINFCLGNDMSNSIATILRDEGYCPELKTLSIIQDEITDSKLAELVNACTGHGSSLTTTTPDKVHRILKSLSIASKNYGPLTINSIIQNCVQNLVALDIRECEYVHLSNFIALVSNLPGLQTLFVGNIYFVSRVQGVTNSLVNALETPWVCRGLESLRFNLCWINAKDDSNVEDDSNPEDDGNADDDSDTEDDGNTDCGSTGRSDTNDMADLANFRSRCLGCFWDRVGELKNLRYLSYGGDDIPLITSTENEVSYLDRLRGS</sequence>
<evidence type="ECO:0000256" key="1">
    <source>
        <dbReference type="SAM" id="MobiDB-lite"/>
    </source>
</evidence>
<accession>A0A9P6MWM9</accession>
<dbReference type="EMBL" id="JAAAID010000534">
    <property type="protein sequence ID" value="KAG0016427.1"/>
    <property type="molecule type" value="Genomic_DNA"/>
</dbReference>
<protein>
    <recommendedName>
        <fullName evidence="4">RNI-like protein</fullName>
    </recommendedName>
</protein>
<feature type="region of interest" description="Disordered" evidence="1">
    <location>
        <begin position="307"/>
        <end position="339"/>
    </location>
</feature>
<dbReference type="PANTHER" id="PTHR38926:SF72">
    <property type="entry name" value="IM:7136021-RELATED"/>
    <property type="match status" value="1"/>
</dbReference>
<organism evidence="2 3">
    <name type="scientific">Entomortierella chlamydospora</name>
    <dbReference type="NCBI Taxonomy" id="101097"/>
    <lineage>
        <taxon>Eukaryota</taxon>
        <taxon>Fungi</taxon>
        <taxon>Fungi incertae sedis</taxon>
        <taxon>Mucoromycota</taxon>
        <taxon>Mortierellomycotina</taxon>
        <taxon>Mortierellomycetes</taxon>
        <taxon>Mortierellales</taxon>
        <taxon>Mortierellaceae</taxon>
        <taxon>Entomortierella</taxon>
    </lineage>
</organism>